<evidence type="ECO:0000313" key="1">
    <source>
        <dbReference type="EMBL" id="RVX09357.1"/>
    </source>
</evidence>
<proteinExistence type="predicted"/>
<accession>A0A438JK91</accession>
<dbReference type="AlphaFoldDB" id="A0A438JK91"/>
<organism evidence="1 2">
    <name type="scientific">Vitis vinifera</name>
    <name type="common">Grape</name>
    <dbReference type="NCBI Taxonomy" id="29760"/>
    <lineage>
        <taxon>Eukaryota</taxon>
        <taxon>Viridiplantae</taxon>
        <taxon>Streptophyta</taxon>
        <taxon>Embryophyta</taxon>
        <taxon>Tracheophyta</taxon>
        <taxon>Spermatophyta</taxon>
        <taxon>Magnoliopsida</taxon>
        <taxon>eudicotyledons</taxon>
        <taxon>Gunneridae</taxon>
        <taxon>Pentapetalae</taxon>
        <taxon>rosids</taxon>
        <taxon>Vitales</taxon>
        <taxon>Vitaceae</taxon>
        <taxon>Viteae</taxon>
        <taxon>Vitis</taxon>
    </lineage>
</organism>
<sequence>MQRDFLLSGTGEGKKDHLIRWDVGNGFGGSLEKGMVFGIRLLQVYMRHILIDGTPTWWLDGHTDVLGRLLLKFSRFKSVVFVIVRLVFSEIFFLGLVKSLKSYLVPSGQVFVEFKSPFKVKALAWLVAHGSASPLFSRRFPRLRKKNLGEGASSPRNEADLNNFSSNEDMEGFLAKWGLILVSQQSWLCPFTPQTRGQTSVDIPNLEMEVIQPTCPYQMFESVNPLSSNLRSPIKESSMAAVNLGGIAGSPLGIFQEEEQMLHRIVRPVGFGSEIRVSEFFHEDNQLEY</sequence>
<dbReference type="EMBL" id="QGNW01000038">
    <property type="protein sequence ID" value="RVX09357.1"/>
    <property type="molecule type" value="Genomic_DNA"/>
</dbReference>
<dbReference type="Proteomes" id="UP000288805">
    <property type="component" value="Unassembled WGS sequence"/>
</dbReference>
<reference evidence="1 2" key="1">
    <citation type="journal article" date="2018" name="PLoS Genet.">
        <title>Population sequencing reveals clonal diversity and ancestral inbreeding in the grapevine cultivar Chardonnay.</title>
        <authorList>
            <person name="Roach M.J."/>
            <person name="Johnson D.L."/>
            <person name="Bohlmann J."/>
            <person name="van Vuuren H.J."/>
            <person name="Jones S.J."/>
            <person name="Pretorius I.S."/>
            <person name="Schmidt S.A."/>
            <person name="Borneman A.R."/>
        </authorList>
    </citation>
    <scope>NUCLEOTIDE SEQUENCE [LARGE SCALE GENOMIC DNA]</scope>
    <source>
        <strain evidence="2">cv. Chardonnay</strain>
        <tissue evidence="1">Leaf</tissue>
    </source>
</reference>
<gene>
    <name evidence="1" type="ORF">CK203_015265</name>
</gene>
<comment type="caution">
    <text evidence="1">The sequence shown here is derived from an EMBL/GenBank/DDBJ whole genome shotgun (WGS) entry which is preliminary data.</text>
</comment>
<evidence type="ECO:0000313" key="2">
    <source>
        <dbReference type="Proteomes" id="UP000288805"/>
    </source>
</evidence>
<name>A0A438JK91_VITVI</name>
<evidence type="ECO:0008006" key="3">
    <source>
        <dbReference type="Google" id="ProtNLM"/>
    </source>
</evidence>
<protein>
    <recommendedName>
        <fullName evidence="3">DUF4283 domain-containing protein</fullName>
    </recommendedName>
</protein>